<dbReference type="AlphaFoldDB" id="A0AAF0A1T2"/>
<dbReference type="KEGG" id="slom:PXH66_00455"/>
<evidence type="ECO:0000259" key="1">
    <source>
        <dbReference type="PROSITE" id="PS50987"/>
    </source>
</evidence>
<dbReference type="Proteomes" id="UP001218638">
    <property type="component" value="Chromosome"/>
</dbReference>
<proteinExistence type="predicted"/>
<dbReference type="SMART" id="SM00418">
    <property type="entry name" value="HTH_ARSR"/>
    <property type="match status" value="1"/>
</dbReference>
<dbReference type="SUPFAM" id="SSF46785">
    <property type="entry name" value="Winged helix' DNA-binding domain"/>
    <property type="match status" value="1"/>
</dbReference>
<dbReference type="PANTHER" id="PTHR38600">
    <property type="entry name" value="TRANSCRIPTIONAL REGULATORY PROTEIN"/>
    <property type="match status" value="1"/>
</dbReference>
<name>A0AAF0A1T2_9BACT</name>
<gene>
    <name evidence="2" type="ORF">PXH66_00455</name>
</gene>
<dbReference type="InterPro" id="IPR036388">
    <property type="entry name" value="WH-like_DNA-bd_sf"/>
</dbReference>
<dbReference type="InterPro" id="IPR011991">
    <property type="entry name" value="ArsR-like_HTH"/>
</dbReference>
<dbReference type="RefSeq" id="WP_330929264.1">
    <property type="nucleotide sequence ID" value="NZ_CP119075.1"/>
</dbReference>
<dbReference type="PANTHER" id="PTHR38600:SF1">
    <property type="entry name" value="TRANSCRIPTIONAL REGULATORY PROTEIN"/>
    <property type="match status" value="1"/>
</dbReference>
<evidence type="ECO:0000313" key="2">
    <source>
        <dbReference type="EMBL" id="WED65317.1"/>
    </source>
</evidence>
<protein>
    <submittedName>
        <fullName evidence="2">Helix-turn-helix transcriptional regulator</fullName>
    </submittedName>
</protein>
<reference evidence="2" key="1">
    <citation type="submission" date="2023-03" db="EMBL/GenBank/DDBJ databases">
        <title>Lomoglobus Profundus gen. nov., sp. nov., a novel member of the phylum Verrucomicrobia, isolated from deep-marine sediment of South China Sea.</title>
        <authorList>
            <person name="Ahmad T."/>
            <person name="Ishaq S.E."/>
            <person name="Wang F."/>
        </authorList>
    </citation>
    <scope>NUCLEOTIDE SEQUENCE</scope>
    <source>
        <strain evidence="2">LMO-M01</strain>
    </source>
</reference>
<dbReference type="InterPro" id="IPR001845">
    <property type="entry name" value="HTH_ArsR_DNA-bd_dom"/>
</dbReference>
<dbReference type="EMBL" id="CP119075">
    <property type="protein sequence ID" value="WED65317.1"/>
    <property type="molecule type" value="Genomic_DNA"/>
</dbReference>
<dbReference type="Gene3D" id="1.10.10.10">
    <property type="entry name" value="Winged helix-like DNA-binding domain superfamily/Winged helix DNA-binding domain"/>
    <property type="match status" value="1"/>
</dbReference>
<feature type="domain" description="HTH arsR-type" evidence="1">
    <location>
        <begin position="1"/>
        <end position="95"/>
    </location>
</feature>
<evidence type="ECO:0000313" key="3">
    <source>
        <dbReference type="Proteomes" id="UP001218638"/>
    </source>
</evidence>
<dbReference type="PROSITE" id="PS50987">
    <property type="entry name" value="HTH_ARSR_2"/>
    <property type="match status" value="1"/>
</dbReference>
<organism evidence="2 3">
    <name type="scientific">Synoicihabitans lomoniglobus</name>
    <dbReference type="NCBI Taxonomy" id="2909285"/>
    <lineage>
        <taxon>Bacteria</taxon>
        <taxon>Pseudomonadati</taxon>
        <taxon>Verrucomicrobiota</taxon>
        <taxon>Opitutia</taxon>
        <taxon>Opitutales</taxon>
        <taxon>Opitutaceae</taxon>
        <taxon>Synoicihabitans</taxon>
    </lineage>
</organism>
<dbReference type="CDD" id="cd00090">
    <property type="entry name" value="HTH_ARSR"/>
    <property type="match status" value="1"/>
</dbReference>
<dbReference type="Pfam" id="PF12840">
    <property type="entry name" value="HTH_20"/>
    <property type="match status" value="1"/>
</dbReference>
<accession>A0AAF0A1T2</accession>
<dbReference type="GO" id="GO:0003700">
    <property type="term" value="F:DNA-binding transcription factor activity"/>
    <property type="evidence" value="ECO:0007669"/>
    <property type="project" value="InterPro"/>
</dbReference>
<sequence>MMLSEQAQDGVFQALGHATRRRILDLLKTMPGATVNDVSKYFDVSRIMVMKHLGVLEAADLIVSRKVGRVRQLYLNAVPLQMIHDRWATDYAEFWAGRVMDLKYQLEGLAVRKSDAAGSSDQPEQQP</sequence>
<dbReference type="InterPro" id="IPR036390">
    <property type="entry name" value="WH_DNA-bd_sf"/>
</dbReference>
<keyword evidence="3" id="KW-1185">Reference proteome</keyword>